<gene>
    <name evidence="1" type="ORF">Sradi_3332300</name>
</gene>
<dbReference type="EMBL" id="JACGWJ010000014">
    <property type="protein sequence ID" value="KAL0374166.1"/>
    <property type="molecule type" value="Genomic_DNA"/>
</dbReference>
<proteinExistence type="predicted"/>
<reference evidence="1" key="1">
    <citation type="submission" date="2020-06" db="EMBL/GenBank/DDBJ databases">
        <authorList>
            <person name="Li T."/>
            <person name="Hu X."/>
            <person name="Zhang T."/>
            <person name="Song X."/>
            <person name="Zhang H."/>
            <person name="Dai N."/>
            <person name="Sheng W."/>
            <person name="Hou X."/>
            <person name="Wei L."/>
        </authorList>
    </citation>
    <scope>NUCLEOTIDE SEQUENCE</scope>
    <source>
        <strain evidence="1">G02</strain>
        <tissue evidence="1">Leaf</tissue>
    </source>
</reference>
<name>A0AAW2R289_SESRA</name>
<dbReference type="Pfam" id="PF14223">
    <property type="entry name" value="Retrotran_gag_2"/>
    <property type="match status" value="1"/>
</dbReference>
<evidence type="ECO:0008006" key="2">
    <source>
        <dbReference type="Google" id="ProtNLM"/>
    </source>
</evidence>
<accession>A0AAW2R289</accession>
<reference evidence="1" key="2">
    <citation type="journal article" date="2024" name="Plant">
        <title>Genomic evolution and insights into agronomic trait innovations of Sesamum species.</title>
        <authorList>
            <person name="Miao H."/>
            <person name="Wang L."/>
            <person name="Qu L."/>
            <person name="Liu H."/>
            <person name="Sun Y."/>
            <person name="Le M."/>
            <person name="Wang Q."/>
            <person name="Wei S."/>
            <person name="Zheng Y."/>
            <person name="Lin W."/>
            <person name="Duan Y."/>
            <person name="Cao H."/>
            <person name="Xiong S."/>
            <person name="Wang X."/>
            <person name="Wei L."/>
            <person name="Li C."/>
            <person name="Ma Q."/>
            <person name="Ju M."/>
            <person name="Zhao R."/>
            <person name="Li G."/>
            <person name="Mu C."/>
            <person name="Tian Q."/>
            <person name="Mei H."/>
            <person name="Zhang T."/>
            <person name="Gao T."/>
            <person name="Zhang H."/>
        </authorList>
    </citation>
    <scope>NUCLEOTIDE SEQUENCE</scope>
    <source>
        <strain evidence="1">G02</strain>
    </source>
</reference>
<dbReference type="AlphaFoldDB" id="A0AAW2R289"/>
<comment type="caution">
    <text evidence="1">The sequence shown here is derived from an EMBL/GenBank/DDBJ whole genome shotgun (WGS) entry which is preliminary data.</text>
</comment>
<evidence type="ECO:0000313" key="1">
    <source>
        <dbReference type="EMBL" id="KAL0374166.1"/>
    </source>
</evidence>
<sequence length="139" mass="16036">MSKNSLTVILEANKLNGNNYNDWTRDFEGQTYVLDQFPPASLPEDSSAEERVTFEKWHDDDRKVRSIILASMTNELQKQYDRLDHASSIMMRLCDLYAVPDRHILYATTKAFFGAKMAEGLSVHDHCVQMLSFVEKLET</sequence>
<organism evidence="1">
    <name type="scientific">Sesamum radiatum</name>
    <name type="common">Black benniseed</name>
    <dbReference type="NCBI Taxonomy" id="300843"/>
    <lineage>
        <taxon>Eukaryota</taxon>
        <taxon>Viridiplantae</taxon>
        <taxon>Streptophyta</taxon>
        <taxon>Embryophyta</taxon>
        <taxon>Tracheophyta</taxon>
        <taxon>Spermatophyta</taxon>
        <taxon>Magnoliopsida</taxon>
        <taxon>eudicotyledons</taxon>
        <taxon>Gunneridae</taxon>
        <taxon>Pentapetalae</taxon>
        <taxon>asterids</taxon>
        <taxon>lamiids</taxon>
        <taxon>Lamiales</taxon>
        <taxon>Pedaliaceae</taxon>
        <taxon>Sesamum</taxon>
    </lineage>
</organism>
<protein>
    <recommendedName>
        <fullName evidence="2">Gag-pol polyprotein</fullName>
    </recommendedName>
</protein>